<reference evidence="2 3" key="1">
    <citation type="journal article" date="2019" name="Emerg. Microbes Infect.">
        <title>Comprehensive subspecies identification of 175 nontuberculous mycobacteria species based on 7547 genomic profiles.</title>
        <authorList>
            <person name="Matsumoto Y."/>
            <person name="Kinjo T."/>
            <person name="Motooka D."/>
            <person name="Nabeya D."/>
            <person name="Jung N."/>
            <person name="Uechi K."/>
            <person name="Horii T."/>
            <person name="Iida T."/>
            <person name="Fujita J."/>
            <person name="Nakamura S."/>
        </authorList>
    </citation>
    <scope>NUCLEOTIDE SEQUENCE [LARGE SCALE GENOMIC DNA]</scope>
    <source>
        <strain evidence="2 3">JCM 17899</strain>
    </source>
</reference>
<dbReference type="RefSeq" id="WP_163800461.1">
    <property type="nucleotide sequence ID" value="NZ_AP022588.1"/>
</dbReference>
<evidence type="ECO:0000313" key="2">
    <source>
        <dbReference type="EMBL" id="BBY30897.1"/>
    </source>
</evidence>
<name>A0A7I7QY08_9MYCO</name>
<dbReference type="KEGG" id="msei:MSEDJ_49930"/>
<evidence type="ECO:0000256" key="1">
    <source>
        <dbReference type="SAM" id="MobiDB-lite"/>
    </source>
</evidence>
<dbReference type="AlphaFoldDB" id="A0A7I7QY08"/>
<protein>
    <submittedName>
        <fullName evidence="2">Uncharacterized protein</fullName>
    </submittedName>
</protein>
<feature type="region of interest" description="Disordered" evidence="1">
    <location>
        <begin position="1"/>
        <end position="23"/>
    </location>
</feature>
<sequence>MTTFSAHTPTRVPDTEHDDAVTGQTPINVLSCGRLGRTANPPRFSILDWFRFGRRR</sequence>
<proteinExistence type="predicted"/>
<dbReference type="Proteomes" id="UP000467193">
    <property type="component" value="Chromosome"/>
</dbReference>
<keyword evidence="3" id="KW-1185">Reference proteome</keyword>
<accession>A0A7I7QY08</accession>
<organism evidence="2 3">
    <name type="scientific">Mycolicibacterium sediminis</name>
    <dbReference type="NCBI Taxonomy" id="1286180"/>
    <lineage>
        <taxon>Bacteria</taxon>
        <taxon>Bacillati</taxon>
        <taxon>Actinomycetota</taxon>
        <taxon>Actinomycetes</taxon>
        <taxon>Mycobacteriales</taxon>
        <taxon>Mycobacteriaceae</taxon>
        <taxon>Mycolicibacterium</taxon>
    </lineage>
</organism>
<evidence type="ECO:0000313" key="3">
    <source>
        <dbReference type="Proteomes" id="UP000467193"/>
    </source>
</evidence>
<gene>
    <name evidence="2" type="ORF">MSEDJ_49930</name>
</gene>
<dbReference type="EMBL" id="AP022588">
    <property type="protein sequence ID" value="BBY30897.1"/>
    <property type="molecule type" value="Genomic_DNA"/>
</dbReference>